<comment type="caution">
    <text evidence="1">The sequence shown here is derived from an EMBL/GenBank/DDBJ whole genome shotgun (WGS) entry which is preliminary data.</text>
</comment>
<protein>
    <submittedName>
        <fullName evidence="1">Uncharacterized protein</fullName>
    </submittedName>
</protein>
<evidence type="ECO:0000313" key="2">
    <source>
        <dbReference type="Proteomes" id="UP000618591"/>
    </source>
</evidence>
<reference evidence="2" key="1">
    <citation type="journal article" date="2019" name="Int. J. Syst. Evol. Microbiol.">
        <title>The Global Catalogue of Microorganisms (GCM) 10K type strain sequencing project: providing services to taxonomists for standard genome sequencing and annotation.</title>
        <authorList>
            <consortium name="The Broad Institute Genomics Platform"/>
            <consortium name="The Broad Institute Genome Sequencing Center for Infectious Disease"/>
            <person name="Wu L."/>
            <person name="Ma J."/>
        </authorList>
    </citation>
    <scope>NUCLEOTIDE SEQUENCE [LARGE SCALE GENOMIC DNA]</scope>
    <source>
        <strain evidence="2">CGMCC 1.10106</strain>
    </source>
</reference>
<evidence type="ECO:0000313" key="1">
    <source>
        <dbReference type="EMBL" id="GGA41914.1"/>
    </source>
</evidence>
<keyword evidence="2" id="KW-1185">Reference proteome</keyword>
<name>A0ABQ1GE47_9SPHN</name>
<sequence length="184" mass="18352">MGFGHGLIAGLSALALAGSGSDEIANSGSESIVIKQDTPVELMATAEVTTATAKPGTVFKLRVNRAVLIGGKTIIPVGTLAFGEVTAAKDAGGLGKSGKMTARLLRIQLGDAAIPIEGTVDTKGSGAGSAGVAVLATGLMGVFHRGNNAKIKAGEILTGFVSEDVAIDLLPTPHRHTSTAVPAQ</sequence>
<accession>A0ABQ1GE47</accession>
<proteinExistence type="predicted"/>
<dbReference type="Proteomes" id="UP000618591">
    <property type="component" value="Unassembled WGS sequence"/>
</dbReference>
<gene>
    <name evidence="1" type="ORF">GCM10011395_10280</name>
</gene>
<organism evidence="1 2">
    <name type="scientific">Sphingomonas psychrolutea</name>
    <dbReference type="NCBI Taxonomy" id="1259676"/>
    <lineage>
        <taxon>Bacteria</taxon>
        <taxon>Pseudomonadati</taxon>
        <taxon>Pseudomonadota</taxon>
        <taxon>Alphaproteobacteria</taxon>
        <taxon>Sphingomonadales</taxon>
        <taxon>Sphingomonadaceae</taxon>
        <taxon>Sphingomonas</taxon>
    </lineage>
</organism>
<dbReference type="RefSeq" id="WP_188445788.1">
    <property type="nucleotide sequence ID" value="NZ_BMDW01000004.1"/>
</dbReference>
<dbReference type="EMBL" id="BMDW01000004">
    <property type="protein sequence ID" value="GGA41914.1"/>
    <property type="molecule type" value="Genomic_DNA"/>
</dbReference>